<reference evidence="5 6" key="1">
    <citation type="journal article" date="2021" name="G3 (Bethesda)">
        <title>Improved contiguity of the threespine stickleback genome using long-read sequencing.</title>
        <authorList>
            <person name="Nath S."/>
            <person name="Shaw D.E."/>
            <person name="White M.A."/>
        </authorList>
    </citation>
    <scope>NUCLEOTIDE SEQUENCE [LARGE SCALE GENOMIC DNA]</scope>
    <source>
        <strain evidence="5 6">Lake Benthic</strain>
    </source>
</reference>
<evidence type="ECO:0000256" key="1">
    <source>
        <dbReference type="ARBA" id="ARBA00009646"/>
    </source>
</evidence>
<dbReference type="InterPro" id="IPR050252">
    <property type="entry name" value="Beta/Gamma-Crystallin"/>
</dbReference>
<evidence type="ECO:0000256" key="3">
    <source>
        <dbReference type="SAM" id="MobiDB-lite"/>
    </source>
</evidence>
<dbReference type="GO" id="GO:0007601">
    <property type="term" value="P:visual perception"/>
    <property type="evidence" value="ECO:0007669"/>
    <property type="project" value="TreeGrafter"/>
</dbReference>
<dbReference type="GO" id="GO:0002088">
    <property type="term" value="P:lens development in camera-type eye"/>
    <property type="evidence" value="ECO:0007669"/>
    <property type="project" value="TreeGrafter"/>
</dbReference>
<dbReference type="InterPro" id="IPR001064">
    <property type="entry name" value="Beta/gamma_crystallin"/>
</dbReference>
<dbReference type="PRINTS" id="PR01367">
    <property type="entry name" value="BGCRYSTALLIN"/>
</dbReference>
<dbReference type="SMART" id="SM00247">
    <property type="entry name" value="XTALbg"/>
    <property type="match status" value="2"/>
</dbReference>
<keyword evidence="2" id="KW-0677">Repeat</keyword>
<dbReference type="Proteomes" id="UP000007635">
    <property type="component" value="Chromosome XVI"/>
</dbReference>
<dbReference type="PROSITE" id="PS50915">
    <property type="entry name" value="CRYSTALLIN_BETA_GAMMA"/>
    <property type="match status" value="1"/>
</dbReference>
<dbReference type="Gene3D" id="2.60.20.10">
    <property type="entry name" value="Crystallins"/>
    <property type="match status" value="2"/>
</dbReference>
<evidence type="ECO:0000313" key="5">
    <source>
        <dbReference type="Ensembl" id="ENSGACP00000030332.1"/>
    </source>
</evidence>
<comment type="similarity">
    <text evidence="1">Belongs to the beta/gamma-crystallin family.</text>
</comment>
<dbReference type="GeneTree" id="ENSGT00940000163322"/>
<dbReference type="GO" id="GO:0005212">
    <property type="term" value="F:structural constituent of eye lens"/>
    <property type="evidence" value="ECO:0007669"/>
    <property type="project" value="TreeGrafter"/>
</dbReference>
<keyword evidence="6" id="KW-1185">Reference proteome</keyword>
<dbReference type="Pfam" id="PF00030">
    <property type="entry name" value="Crystall"/>
    <property type="match status" value="2"/>
</dbReference>
<feature type="domain" description="Beta/gamma crystallin 'Greek key'" evidence="4">
    <location>
        <begin position="111"/>
        <end position="153"/>
    </location>
</feature>
<organism evidence="5 6">
    <name type="scientific">Gasterosteus aculeatus aculeatus</name>
    <name type="common">three-spined stickleback</name>
    <dbReference type="NCBI Taxonomy" id="481459"/>
    <lineage>
        <taxon>Eukaryota</taxon>
        <taxon>Metazoa</taxon>
        <taxon>Chordata</taxon>
        <taxon>Craniata</taxon>
        <taxon>Vertebrata</taxon>
        <taxon>Euteleostomi</taxon>
        <taxon>Actinopterygii</taxon>
        <taxon>Neopterygii</taxon>
        <taxon>Teleostei</taxon>
        <taxon>Neoteleostei</taxon>
        <taxon>Acanthomorphata</taxon>
        <taxon>Eupercaria</taxon>
        <taxon>Perciformes</taxon>
        <taxon>Cottioidei</taxon>
        <taxon>Gasterosteales</taxon>
        <taxon>Gasterosteidae</taxon>
        <taxon>Gasterosteus</taxon>
    </lineage>
</organism>
<accession>A0AAQ4NV63</accession>
<evidence type="ECO:0000256" key="2">
    <source>
        <dbReference type="ARBA" id="ARBA00022737"/>
    </source>
</evidence>
<dbReference type="Ensembl" id="ENSGACT00000047850.1">
    <property type="protein sequence ID" value="ENSGACP00000030332.1"/>
    <property type="gene ID" value="ENSGACG00000028085.1"/>
</dbReference>
<reference evidence="5" key="2">
    <citation type="submission" date="2025-08" db="UniProtKB">
        <authorList>
            <consortium name="Ensembl"/>
        </authorList>
    </citation>
    <scope>IDENTIFICATION</scope>
</reference>
<evidence type="ECO:0000259" key="4">
    <source>
        <dbReference type="PROSITE" id="PS50915"/>
    </source>
</evidence>
<name>A0AAQ4NV63_GASAC</name>
<dbReference type="PANTHER" id="PTHR11818">
    <property type="entry name" value="BETA/GAMMA CRYSTALLIN"/>
    <property type="match status" value="1"/>
</dbReference>
<sequence length="242" mass="27067">MTTVSPRRHILHLDINHDTAAAGRQESNAGPNGEGEEQILFSKASKDLSRRLRELSLGFIPFGSHSSRVRTSRAVATSAAPTVPACALSSAPATPSRWRRAASTPSRWRRCCWVLYERPNYTGSQYVLSPGEYADPHQWRGFSVSIMSCRFVKNVYGKSWKIRFYGKKDFGGQAAECAEDCESVYEASFQFREALSSVAADGARVLYEQPDHRGRQYFRERGEYRGYTDRGATSPPLWGPSA</sequence>
<evidence type="ECO:0000313" key="6">
    <source>
        <dbReference type="Proteomes" id="UP000007635"/>
    </source>
</evidence>
<reference evidence="5" key="3">
    <citation type="submission" date="2025-09" db="UniProtKB">
        <authorList>
            <consortium name="Ensembl"/>
        </authorList>
    </citation>
    <scope>IDENTIFICATION</scope>
</reference>
<feature type="region of interest" description="Disordered" evidence="3">
    <location>
        <begin position="17"/>
        <end position="36"/>
    </location>
</feature>
<protein>
    <recommendedName>
        <fullName evidence="4">Beta/gamma crystallin 'Greek key' domain-containing protein</fullName>
    </recommendedName>
</protein>
<dbReference type="SUPFAM" id="SSF49695">
    <property type="entry name" value="gamma-Crystallin-like"/>
    <property type="match status" value="1"/>
</dbReference>
<dbReference type="InterPro" id="IPR011024">
    <property type="entry name" value="G_crystallin-like"/>
</dbReference>
<proteinExistence type="inferred from homology"/>
<dbReference type="PANTHER" id="PTHR11818:SF129">
    <property type="entry name" value="CRYSTALLIN, GAMMA M6-RELATED"/>
    <property type="match status" value="1"/>
</dbReference>
<dbReference type="AlphaFoldDB" id="A0AAQ4NV63"/>